<evidence type="ECO:0000259" key="2">
    <source>
        <dbReference type="Pfam" id="PF01137"/>
    </source>
</evidence>
<dbReference type="PANTHER" id="PTHR11096">
    <property type="entry name" value="RNA 3' TERMINAL PHOSPHATE CYCLASE"/>
    <property type="match status" value="1"/>
</dbReference>
<feature type="region of interest" description="Disordered" evidence="1">
    <location>
        <begin position="76"/>
        <end position="101"/>
    </location>
</feature>
<dbReference type="EMBL" id="JBHSWV010000353">
    <property type="protein sequence ID" value="MFC6767263.1"/>
    <property type="molecule type" value="Genomic_DNA"/>
</dbReference>
<reference evidence="3 4" key="1">
    <citation type="journal article" date="2019" name="Int. J. Syst. Evol. Microbiol.">
        <title>The Global Catalogue of Microorganisms (GCM) 10K type strain sequencing project: providing services to taxonomists for standard genome sequencing and annotation.</title>
        <authorList>
            <consortium name="The Broad Institute Genomics Platform"/>
            <consortium name="The Broad Institute Genome Sequencing Center for Infectious Disease"/>
            <person name="Wu L."/>
            <person name="Ma J."/>
        </authorList>
    </citation>
    <scope>NUCLEOTIDE SEQUENCE [LARGE SCALE GENOMIC DNA]</scope>
    <source>
        <strain evidence="3 4">LMG 29247</strain>
    </source>
</reference>
<accession>A0ABD5SQD6</accession>
<evidence type="ECO:0000313" key="3">
    <source>
        <dbReference type="EMBL" id="MFC6767263.1"/>
    </source>
</evidence>
<dbReference type="Pfam" id="PF01137">
    <property type="entry name" value="RTC"/>
    <property type="match status" value="1"/>
</dbReference>
<dbReference type="InterPro" id="IPR037136">
    <property type="entry name" value="RNA3'_phos_cyclase_dom_sf"/>
</dbReference>
<organism evidence="3 4">
    <name type="scientific">Natrinema soli</name>
    <dbReference type="NCBI Taxonomy" id="1930624"/>
    <lineage>
        <taxon>Archaea</taxon>
        <taxon>Methanobacteriati</taxon>
        <taxon>Methanobacteriota</taxon>
        <taxon>Stenosarchaea group</taxon>
        <taxon>Halobacteria</taxon>
        <taxon>Halobacteriales</taxon>
        <taxon>Natrialbaceae</taxon>
        <taxon>Natrinema</taxon>
    </lineage>
</organism>
<comment type="caution">
    <text evidence="3">The sequence shown here is derived from an EMBL/GenBank/DDBJ whole genome shotgun (WGS) entry which is preliminary data.</text>
</comment>
<evidence type="ECO:0000313" key="4">
    <source>
        <dbReference type="Proteomes" id="UP001596383"/>
    </source>
</evidence>
<proteinExistence type="predicted"/>
<gene>
    <name evidence="3" type="ORF">ACFQE6_20425</name>
</gene>
<feature type="non-terminal residue" evidence="3">
    <location>
        <position position="101"/>
    </location>
</feature>
<name>A0ABD5SQD6_9EURY</name>
<dbReference type="SUPFAM" id="SSF55205">
    <property type="entry name" value="EPT/RTPC-like"/>
    <property type="match status" value="1"/>
</dbReference>
<dbReference type="AlphaFoldDB" id="A0ABD5SQD6"/>
<sequence length="101" mass="10437">MNTPLPLDGSSAGGQFLRTALALSVLENEPVRLEGVRGDRSTPGLRHQHLAVLETMVELCDADVSGAELGSESVEFEPGLEGGDANTAAGTRLEGGSYAVD</sequence>
<dbReference type="InterPro" id="IPR023797">
    <property type="entry name" value="RNA3'_phos_cyclase_dom"/>
</dbReference>
<feature type="domain" description="RNA 3'-terminal phosphate cyclase" evidence="2">
    <location>
        <begin position="12"/>
        <end position="91"/>
    </location>
</feature>
<dbReference type="RefSeq" id="WP_273740173.1">
    <property type="nucleotide sequence ID" value="NZ_JAQIVI010000353.1"/>
</dbReference>
<protein>
    <submittedName>
        <fullName evidence="3">RNA 3'-terminal phosphate cyclase</fullName>
    </submittedName>
</protein>
<dbReference type="InterPro" id="IPR000228">
    <property type="entry name" value="RNA3'_term_phos_cyc"/>
</dbReference>
<evidence type="ECO:0000256" key="1">
    <source>
        <dbReference type="SAM" id="MobiDB-lite"/>
    </source>
</evidence>
<keyword evidence="4" id="KW-1185">Reference proteome</keyword>
<dbReference type="InterPro" id="IPR013792">
    <property type="entry name" value="RNA3'P_cycl/enolpyr_Trfase_a/b"/>
</dbReference>
<dbReference type="Proteomes" id="UP001596383">
    <property type="component" value="Unassembled WGS sequence"/>
</dbReference>
<dbReference type="PANTHER" id="PTHR11096:SF0">
    <property type="entry name" value="RNA 3'-TERMINAL PHOSPHATE CYCLASE"/>
    <property type="match status" value="1"/>
</dbReference>
<dbReference type="Gene3D" id="3.65.10.20">
    <property type="entry name" value="RNA 3'-terminal phosphate cyclase domain"/>
    <property type="match status" value="1"/>
</dbReference>